<dbReference type="PANTHER" id="PTHR34007">
    <property type="entry name" value="AEROLYSIN-LIKE PROTEIN-RELATED"/>
    <property type="match status" value="1"/>
</dbReference>
<dbReference type="InterPro" id="IPR053280">
    <property type="entry name" value="Aerolysin-like_pore-former"/>
</dbReference>
<organism evidence="1">
    <name type="scientific">Ixodes ricinus</name>
    <name type="common">Common tick</name>
    <name type="synonym">Acarus ricinus</name>
    <dbReference type="NCBI Taxonomy" id="34613"/>
    <lineage>
        <taxon>Eukaryota</taxon>
        <taxon>Metazoa</taxon>
        <taxon>Ecdysozoa</taxon>
        <taxon>Arthropoda</taxon>
        <taxon>Chelicerata</taxon>
        <taxon>Arachnida</taxon>
        <taxon>Acari</taxon>
        <taxon>Parasitiformes</taxon>
        <taxon>Ixodida</taxon>
        <taxon>Ixodoidea</taxon>
        <taxon>Ixodidae</taxon>
        <taxon>Ixodinae</taxon>
        <taxon>Ixodes</taxon>
    </lineage>
</organism>
<dbReference type="SUPFAM" id="SSF56973">
    <property type="entry name" value="Aerolisin/ETX pore-forming domain"/>
    <property type="match status" value="1"/>
</dbReference>
<dbReference type="PANTHER" id="PTHR34007:SF1">
    <property type="entry name" value="AEROLYSIN-LIKE PROTEIN-RELATED"/>
    <property type="match status" value="1"/>
</dbReference>
<dbReference type="EMBL" id="GANP01012818">
    <property type="protein sequence ID" value="JAB71650.1"/>
    <property type="molecule type" value="mRNA"/>
</dbReference>
<proteinExistence type="evidence at transcript level"/>
<sequence>MSKLFTATSLAWRTGAYISEQIEQEDEYMWTVTSGAELSLKVKYTMEVPLVYSFSTEFSATLKTSSGSTTVESRTTRQLIKQDVRIPPGATIQAKWYVNKAKVKVPWESNITMRGYVAALFETPTALRWRYINVKDIHHEQLIHEGDSVIFPARGLFKAKVARSYHLSTTQTELTPHTASVAKYVMME</sequence>
<protein>
    <submittedName>
        <fullName evidence="1">Putative salivary secreted peptide</fullName>
    </submittedName>
</protein>
<dbReference type="Pfam" id="PF03318">
    <property type="entry name" value="ETX_MTX2"/>
    <property type="match status" value="1"/>
</dbReference>
<name>V5GMT2_IXORI</name>
<dbReference type="InterPro" id="IPR004991">
    <property type="entry name" value="Aerolysin-like"/>
</dbReference>
<evidence type="ECO:0000313" key="1">
    <source>
        <dbReference type="EMBL" id="JAB71650.1"/>
    </source>
</evidence>
<dbReference type="AlphaFoldDB" id="V5GMT2"/>
<dbReference type="Gene3D" id="2.170.15.10">
    <property type="entry name" value="Proaerolysin, chain A, domain 3"/>
    <property type="match status" value="1"/>
</dbReference>
<reference evidence="1" key="1">
    <citation type="journal article" date="2015" name="Sci. Rep.">
        <title>Tissue- and time-dependent transcription in Ixodes ricinus salivary glands and midguts when blood feeding on the vertebrate host.</title>
        <authorList>
            <person name="Kotsyfakis M."/>
            <person name="Schwarz A."/>
            <person name="Erhart J."/>
            <person name="Ribeiro J.M."/>
        </authorList>
    </citation>
    <scope>NUCLEOTIDE SEQUENCE</scope>
    <source>
        <tissue evidence="1">Salivary gland and midgut</tissue>
    </source>
</reference>
<accession>V5GMT2</accession>